<gene>
    <name evidence="4" type="primary">LOC103698661</name>
</gene>
<evidence type="ECO:0000313" key="4">
    <source>
        <dbReference type="RefSeq" id="XP_008778923.1"/>
    </source>
</evidence>
<keyword evidence="1" id="KW-0808">Transferase</keyword>
<dbReference type="Proteomes" id="UP000228380">
    <property type="component" value="Unplaced"/>
</dbReference>
<evidence type="ECO:0000256" key="2">
    <source>
        <dbReference type="SAM" id="MobiDB-lite"/>
    </source>
</evidence>
<dbReference type="Gene3D" id="3.30.559.10">
    <property type="entry name" value="Chloramphenicol acetyltransferase-like domain"/>
    <property type="match status" value="2"/>
</dbReference>
<dbReference type="RefSeq" id="XP_008778923.1">
    <property type="nucleotide sequence ID" value="XM_008780701.4"/>
</dbReference>
<name>A0A8B7BK98_PHODC</name>
<organism evidence="3 4">
    <name type="scientific">Phoenix dactylifera</name>
    <name type="common">Date palm</name>
    <dbReference type="NCBI Taxonomy" id="42345"/>
    <lineage>
        <taxon>Eukaryota</taxon>
        <taxon>Viridiplantae</taxon>
        <taxon>Streptophyta</taxon>
        <taxon>Embryophyta</taxon>
        <taxon>Tracheophyta</taxon>
        <taxon>Spermatophyta</taxon>
        <taxon>Magnoliopsida</taxon>
        <taxon>Liliopsida</taxon>
        <taxon>Arecaceae</taxon>
        <taxon>Coryphoideae</taxon>
        <taxon>Phoeniceae</taxon>
        <taxon>Phoenix</taxon>
    </lineage>
</organism>
<dbReference type="PANTHER" id="PTHR31896">
    <property type="entry name" value="FAMILY REGULATORY PROTEIN, PUTATIVE (AFU_ORTHOLOGUE AFUA_3G14730)-RELATED"/>
    <property type="match status" value="1"/>
</dbReference>
<dbReference type="PANTHER" id="PTHR31896:SF43">
    <property type="entry name" value="PROTEIN ENHANCED PSEUDOMONAS SUSCEPTIBILITY 1"/>
    <property type="match status" value="1"/>
</dbReference>
<dbReference type="OrthoDB" id="595207at2759"/>
<evidence type="ECO:0000256" key="1">
    <source>
        <dbReference type="ARBA" id="ARBA00022679"/>
    </source>
</evidence>
<dbReference type="GO" id="GO:0016740">
    <property type="term" value="F:transferase activity"/>
    <property type="evidence" value="ECO:0007669"/>
    <property type="project" value="UniProtKB-KW"/>
</dbReference>
<proteinExistence type="predicted"/>
<evidence type="ECO:0000313" key="3">
    <source>
        <dbReference type="Proteomes" id="UP000228380"/>
    </source>
</evidence>
<feature type="compositionally biased region" description="Pro residues" evidence="2">
    <location>
        <begin position="49"/>
        <end position="59"/>
    </location>
</feature>
<dbReference type="KEGG" id="pda:103698661"/>
<accession>A0A8B7BK98</accession>
<dbReference type="InterPro" id="IPR051283">
    <property type="entry name" value="Sec_Metabolite_Acyltrans"/>
</dbReference>
<sequence length="478" mass="51935">MDAPATTEVRILSRRMVRPSQSRGVIHLTPWDLKMLSVDYIQKGILFLKPPPPPPPPPAAAADDDDAAKTRSDEQREEDGGKEEEDSSPVIISDLLSSFARALDHFFPLAGRLATAKHEETNSLSIFLDCNDEGAEFIHASAATVTASDVLAPLYVHPVVQSFFPLNGVLGCDGLSTPLLAVQVTELADGGIFIGCSLNHAVADGSSFWHFFNSWAHLSRDRHQVSIPNPPTIDRWFLDSCPPPIRLPFADRLDSIQRISFPPVRECALHFSARSIAKLKARANTEMGTDRISSLQALLGHLWRSVARARRLDPTQETTYSVLVGCRSRLGPSLPATYLGNAIMIARAKSTAGELSEHGPGWAAWLLNRAVASCGEAATRDWLESWAKEPSLVRMDHFNHCDLVTGSSPRFDIYGNDFGWGRPAAVRSGVGNKVDGKATIYPGPDPGSMALEVCLSPQALSSLLQDQEFMQAVGNDGA</sequence>
<dbReference type="InterPro" id="IPR023213">
    <property type="entry name" value="CAT-like_dom_sf"/>
</dbReference>
<feature type="region of interest" description="Disordered" evidence="2">
    <location>
        <begin position="47"/>
        <end position="88"/>
    </location>
</feature>
<protein>
    <submittedName>
        <fullName evidence="4">Uncharacterized acetyltransferase At3g50280-like</fullName>
    </submittedName>
</protein>
<dbReference type="GeneID" id="103698661"/>
<dbReference type="AlphaFoldDB" id="A0A8B7BK98"/>
<keyword evidence="3" id="KW-1185">Reference proteome</keyword>
<dbReference type="Pfam" id="PF02458">
    <property type="entry name" value="Transferase"/>
    <property type="match status" value="1"/>
</dbReference>
<reference evidence="4" key="1">
    <citation type="submission" date="2025-08" db="UniProtKB">
        <authorList>
            <consortium name="RefSeq"/>
        </authorList>
    </citation>
    <scope>IDENTIFICATION</scope>
    <source>
        <tissue evidence="4">Young leaves</tissue>
    </source>
</reference>
<feature type="compositionally biased region" description="Acidic residues" evidence="2">
    <location>
        <begin position="75"/>
        <end position="87"/>
    </location>
</feature>